<proteinExistence type="inferred from homology"/>
<dbReference type="OrthoDB" id="9811754at2"/>
<evidence type="ECO:0000256" key="9">
    <source>
        <dbReference type="SAM" id="MobiDB-lite"/>
    </source>
</evidence>
<evidence type="ECO:0000256" key="4">
    <source>
        <dbReference type="ARBA" id="ARBA00022475"/>
    </source>
</evidence>
<name>A0A098G5R1_9GAMM</name>
<accession>A0A098G5R1</accession>
<protein>
    <submittedName>
        <fullName evidence="12">Multidrug efflux system</fullName>
    </submittedName>
</protein>
<keyword evidence="7 10" id="KW-1133">Transmembrane helix</keyword>
<evidence type="ECO:0000256" key="8">
    <source>
        <dbReference type="ARBA" id="ARBA00023136"/>
    </source>
</evidence>
<sequence length="420" mass="46767">MSESEIKKKITLPTDSDRQNQKRRFYLTIMTAVFVTIGLLCFLYWLIIARFYEETDDAYVNGNIIPIISQVDGIIIAVKTDDTRFVKEGQTLVQLDPIDARVAFEQAKANLAQTVRATHQYFLNNKGLMASVVVHETSLEQAKDDLKRRNNAVGYGAVSREELTHAQDAFKSAVASLTQAQAALLANKALTDNTDLEHHPNVMEAAARLRRAFIDFKRTTIRAPIAGEISKRTAEVGQRVTTGTQLMVIIPLEEVWVDANFKEKQLRNMRIGQPVTLTADIYGTSVEYHGKIMGFSGGTGSALSLLPAQNATGNWIKVVQRLPVRIQLDPKELEQHPLRIGLSMDVTVNTHERSGKFISEAINPPNYKTVIYENLEKESNAEIAEIIKENVGKTSSLNHDNKSADSQPPMEKSTFKGSAK</sequence>
<evidence type="ECO:0000313" key="13">
    <source>
        <dbReference type="Proteomes" id="UP000032430"/>
    </source>
</evidence>
<reference evidence="13" key="1">
    <citation type="submission" date="2014-09" db="EMBL/GenBank/DDBJ databases">
        <authorList>
            <person name="Gomez-Valero L."/>
        </authorList>
    </citation>
    <scope>NUCLEOTIDE SEQUENCE [LARGE SCALE GENOMIC DNA]</scope>
    <source>
        <strain evidence="13">ATCC700992</strain>
    </source>
</reference>
<evidence type="ECO:0000256" key="3">
    <source>
        <dbReference type="ARBA" id="ARBA00022448"/>
    </source>
</evidence>
<dbReference type="EMBL" id="LN614827">
    <property type="protein sequence ID" value="CEG57311.1"/>
    <property type="molecule type" value="Genomic_DNA"/>
</dbReference>
<comment type="similarity">
    <text evidence="2">Belongs to the membrane fusion protein (MFP) (TC 8.A.1) family.</text>
</comment>
<dbReference type="GO" id="GO:0015721">
    <property type="term" value="P:bile acid and bile salt transport"/>
    <property type="evidence" value="ECO:0007669"/>
    <property type="project" value="UniProtKB-ARBA"/>
</dbReference>
<gene>
    <name evidence="12" type="primary">emrA</name>
    <name evidence="12" type="ORF">LFA_1919</name>
</gene>
<evidence type="ECO:0000256" key="7">
    <source>
        <dbReference type="ARBA" id="ARBA00022989"/>
    </source>
</evidence>
<evidence type="ECO:0000259" key="11">
    <source>
        <dbReference type="Pfam" id="PF25885"/>
    </source>
</evidence>
<feature type="transmembrane region" description="Helical" evidence="10">
    <location>
        <begin position="25"/>
        <end position="47"/>
    </location>
</feature>
<dbReference type="Gene3D" id="2.40.30.170">
    <property type="match status" value="1"/>
</dbReference>
<keyword evidence="3" id="KW-0813">Transport</keyword>
<dbReference type="KEGG" id="lfa:LFA_1919"/>
<dbReference type="Proteomes" id="UP000032430">
    <property type="component" value="Chromosome I"/>
</dbReference>
<dbReference type="FunFam" id="2.40.30.170:FF:000003">
    <property type="entry name" value="Multidrug resistance protein A"/>
    <property type="match status" value="1"/>
</dbReference>
<feature type="region of interest" description="Disordered" evidence="9">
    <location>
        <begin position="389"/>
        <end position="420"/>
    </location>
</feature>
<evidence type="ECO:0000256" key="2">
    <source>
        <dbReference type="ARBA" id="ARBA00009477"/>
    </source>
</evidence>
<evidence type="ECO:0000256" key="10">
    <source>
        <dbReference type="SAM" id="Phobius"/>
    </source>
</evidence>
<dbReference type="STRING" id="1212491.LFA_1919"/>
<dbReference type="GO" id="GO:0046677">
    <property type="term" value="P:response to antibiotic"/>
    <property type="evidence" value="ECO:0007669"/>
    <property type="project" value="UniProtKB-ARBA"/>
</dbReference>
<dbReference type="PANTHER" id="PTHR30386:SF19">
    <property type="entry name" value="MULTIDRUG EXPORT PROTEIN EMRA-RELATED"/>
    <property type="match status" value="1"/>
</dbReference>
<keyword evidence="6 10" id="KW-0812">Transmembrane</keyword>
<dbReference type="GO" id="GO:0005886">
    <property type="term" value="C:plasma membrane"/>
    <property type="evidence" value="ECO:0007669"/>
    <property type="project" value="UniProtKB-SubCell"/>
</dbReference>
<dbReference type="PANTHER" id="PTHR30386">
    <property type="entry name" value="MEMBRANE FUSION SUBUNIT OF EMRAB-TOLC MULTIDRUG EFFLUX PUMP"/>
    <property type="match status" value="1"/>
</dbReference>
<dbReference type="RefSeq" id="WP_045095830.1">
    <property type="nucleotide sequence ID" value="NZ_LN614827.1"/>
</dbReference>
<dbReference type="Gene3D" id="2.40.50.100">
    <property type="match status" value="1"/>
</dbReference>
<dbReference type="Pfam" id="PF25885">
    <property type="entry name" value="HH_EMRA"/>
    <property type="match status" value="1"/>
</dbReference>
<evidence type="ECO:0000256" key="1">
    <source>
        <dbReference type="ARBA" id="ARBA00004383"/>
    </source>
</evidence>
<dbReference type="GO" id="GO:1990961">
    <property type="term" value="P:xenobiotic detoxification by transmembrane export across the plasma membrane"/>
    <property type="evidence" value="ECO:0007669"/>
    <property type="project" value="UniProtKB-ARBA"/>
</dbReference>
<keyword evidence="4" id="KW-1003">Cell membrane</keyword>
<evidence type="ECO:0000313" key="12">
    <source>
        <dbReference type="EMBL" id="CEG57311.1"/>
    </source>
</evidence>
<dbReference type="InterPro" id="IPR058633">
    <property type="entry name" value="EmrA/FarA_HH"/>
</dbReference>
<evidence type="ECO:0000256" key="6">
    <source>
        <dbReference type="ARBA" id="ARBA00022692"/>
    </source>
</evidence>
<evidence type="ECO:0000256" key="5">
    <source>
        <dbReference type="ARBA" id="ARBA00022519"/>
    </source>
</evidence>
<dbReference type="HOGENOM" id="CLU_018816_15_0_6"/>
<keyword evidence="5" id="KW-0997">Cell inner membrane</keyword>
<keyword evidence="13" id="KW-1185">Reference proteome</keyword>
<keyword evidence="8 10" id="KW-0472">Membrane</keyword>
<dbReference type="InterPro" id="IPR050739">
    <property type="entry name" value="MFP"/>
</dbReference>
<dbReference type="SUPFAM" id="SSF111369">
    <property type="entry name" value="HlyD-like secretion proteins"/>
    <property type="match status" value="2"/>
</dbReference>
<feature type="domain" description="Multidrug export protein EmrA/FarA alpha-helical hairpin" evidence="11">
    <location>
        <begin position="99"/>
        <end position="219"/>
    </location>
</feature>
<dbReference type="AlphaFoldDB" id="A0A098G5R1"/>
<comment type="subcellular location">
    <subcellularLocation>
        <location evidence="1">Cell inner membrane</location>
        <topology evidence="1">Single-pass membrane protein</topology>
        <orientation evidence="1">Periplasmic side</orientation>
    </subcellularLocation>
</comment>
<organism evidence="12 13">
    <name type="scientific">Legionella fallonii LLAP-10</name>
    <dbReference type="NCBI Taxonomy" id="1212491"/>
    <lineage>
        <taxon>Bacteria</taxon>
        <taxon>Pseudomonadati</taxon>
        <taxon>Pseudomonadota</taxon>
        <taxon>Gammaproteobacteria</taxon>
        <taxon>Legionellales</taxon>
        <taxon>Legionellaceae</taxon>
        <taxon>Legionella</taxon>
    </lineage>
</organism>